<dbReference type="Proteomes" id="UP000316298">
    <property type="component" value="Unassembled WGS sequence"/>
</dbReference>
<protein>
    <submittedName>
        <fullName evidence="1">Uncharacterized protein</fullName>
    </submittedName>
</protein>
<comment type="caution">
    <text evidence="1">The sequence shown here is derived from an EMBL/GenBank/DDBJ whole genome shotgun (WGS) entry which is preliminary data.</text>
</comment>
<dbReference type="OrthoDB" id="494805at2"/>
<proteinExistence type="predicted"/>
<evidence type="ECO:0000313" key="1">
    <source>
        <dbReference type="EMBL" id="TQJ12434.1"/>
    </source>
</evidence>
<evidence type="ECO:0000313" key="2">
    <source>
        <dbReference type="Proteomes" id="UP000316298"/>
    </source>
</evidence>
<dbReference type="AlphaFoldDB" id="A0A542EAT1"/>
<dbReference type="RefSeq" id="WP_141859271.1">
    <property type="nucleotide sequence ID" value="NZ_BAAAKA010000043.1"/>
</dbReference>
<organism evidence="1 2">
    <name type="scientific">Kribbella jejuensis</name>
    <dbReference type="NCBI Taxonomy" id="236068"/>
    <lineage>
        <taxon>Bacteria</taxon>
        <taxon>Bacillati</taxon>
        <taxon>Actinomycetota</taxon>
        <taxon>Actinomycetes</taxon>
        <taxon>Propionibacteriales</taxon>
        <taxon>Kribbellaceae</taxon>
        <taxon>Kribbella</taxon>
    </lineage>
</organism>
<gene>
    <name evidence="1" type="ORF">FB475_5379</name>
</gene>
<dbReference type="EMBL" id="VFMM01000002">
    <property type="protein sequence ID" value="TQJ12434.1"/>
    <property type="molecule type" value="Genomic_DNA"/>
</dbReference>
<reference evidence="1 2" key="1">
    <citation type="submission" date="2019-06" db="EMBL/GenBank/DDBJ databases">
        <title>Sequencing the genomes of 1000 actinobacteria strains.</title>
        <authorList>
            <person name="Klenk H.-P."/>
        </authorList>
    </citation>
    <scope>NUCLEOTIDE SEQUENCE [LARGE SCALE GENOMIC DNA]</scope>
    <source>
        <strain evidence="1 2">DSM 17305</strain>
    </source>
</reference>
<name>A0A542EAT1_9ACTN</name>
<keyword evidence="2" id="KW-1185">Reference proteome</keyword>
<accession>A0A542EAT1</accession>
<sequence length="254" mass="28321">MALDPKRAFDALPATLAADLLDTFQQVVKNFAEHRWEPSELNGGKLCEAAYTILKGYFAGIYDARAHKPANMVDACKKLESESGPRSARIQIPRMIVALYEIRNNRGVGHAGGDVDPNHMDATAVVYMSKWIVAELVRLLHGLTTDEATELVDALVEREVALVWRSGDKRRVLATGLTLRKRTLLLLSGVTEAPEADLLSWLEQRRPSDYRAKVLRPMHKERLIEYDQDAGTVALLPPGVDAAEALIRELDTRR</sequence>